<accession>A0A8A1LI44</accession>
<evidence type="ECO:0000256" key="1">
    <source>
        <dbReference type="SAM" id="Phobius"/>
    </source>
</evidence>
<protein>
    <submittedName>
        <fullName evidence="2">Uncharacterized protein</fullName>
    </submittedName>
</protein>
<organism evidence="2 3">
    <name type="scientific">Ajellomyces capsulatus (strain H88)</name>
    <name type="common">Darling's disease fungus</name>
    <name type="synonym">Histoplasma capsulatum</name>
    <dbReference type="NCBI Taxonomy" id="544711"/>
    <lineage>
        <taxon>Eukaryota</taxon>
        <taxon>Fungi</taxon>
        <taxon>Dikarya</taxon>
        <taxon>Ascomycota</taxon>
        <taxon>Pezizomycotina</taxon>
        <taxon>Eurotiomycetes</taxon>
        <taxon>Eurotiomycetidae</taxon>
        <taxon>Onygenales</taxon>
        <taxon>Ajellomycetaceae</taxon>
        <taxon>Histoplasma</taxon>
    </lineage>
</organism>
<name>A0A8A1LI44_AJEC8</name>
<keyword evidence="1" id="KW-0472">Membrane</keyword>
<proteinExistence type="predicted"/>
<reference evidence="2" key="1">
    <citation type="submission" date="2021-01" db="EMBL/GenBank/DDBJ databases">
        <title>Chromosome-level genome assembly of a human fungal pathogen reveals clustering of transcriptionally co-regulated genes.</title>
        <authorList>
            <person name="Voorhies M."/>
            <person name="Cohen S."/>
            <person name="Shea T.P."/>
            <person name="Petrus S."/>
            <person name="Munoz J.F."/>
            <person name="Poplawski S."/>
            <person name="Goldman W.E."/>
            <person name="Michael T."/>
            <person name="Cuomo C.A."/>
            <person name="Sil A."/>
            <person name="Beyhan S."/>
        </authorList>
    </citation>
    <scope>NUCLEOTIDE SEQUENCE</scope>
    <source>
        <strain evidence="2">H88</strain>
    </source>
</reference>
<dbReference type="EMBL" id="CP069104">
    <property type="protein sequence ID" value="QSS54058.1"/>
    <property type="molecule type" value="Genomic_DNA"/>
</dbReference>
<dbReference type="VEuPathDB" id="FungiDB:I7I53_01502"/>
<keyword evidence="1" id="KW-1133">Transmembrane helix</keyword>
<dbReference type="Proteomes" id="UP000663419">
    <property type="component" value="Chromosome 3"/>
</dbReference>
<gene>
    <name evidence="2" type="ORF">I7I53_01502</name>
</gene>
<dbReference type="AlphaFoldDB" id="A0A8A1LI44"/>
<keyword evidence="1" id="KW-0812">Transmembrane</keyword>
<evidence type="ECO:0000313" key="2">
    <source>
        <dbReference type="EMBL" id="QSS54058.1"/>
    </source>
</evidence>
<evidence type="ECO:0000313" key="3">
    <source>
        <dbReference type="Proteomes" id="UP000663419"/>
    </source>
</evidence>
<feature type="transmembrane region" description="Helical" evidence="1">
    <location>
        <begin position="74"/>
        <end position="92"/>
    </location>
</feature>
<sequence length="107" mass="12344">MCGKRRRSGVSETSFFVEAHESQDNAFPSVIGRLRRFNSQCYSGSLREGFVDTAISHGRAFYRNTVRGGISRDFFSFSFFFFYFFLFSFPYLPPGGCVLFNPKWGKL</sequence>